<name>A0A1G1WPN4_9BACT</name>
<accession>A0A1G1WPN4</accession>
<comment type="caution">
    <text evidence="2">The sequence shown here is derived from an EMBL/GenBank/DDBJ whole genome shotgun (WGS) entry which is preliminary data.</text>
</comment>
<dbReference type="EMBL" id="MHCZ01000040">
    <property type="protein sequence ID" value="OGY29157.1"/>
    <property type="molecule type" value="Genomic_DNA"/>
</dbReference>
<organism evidence="2 3">
    <name type="scientific">Candidatus Woykebacteria bacterium RIFCSPHIGHO2_12_FULL_45_10</name>
    <dbReference type="NCBI Taxonomy" id="1802603"/>
    <lineage>
        <taxon>Bacteria</taxon>
        <taxon>Candidatus Woykeibacteriota</taxon>
    </lineage>
</organism>
<feature type="transmembrane region" description="Helical" evidence="1">
    <location>
        <begin position="43"/>
        <end position="61"/>
    </location>
</feature>
<evidence type="ECO:0000313" key="2">
    <source>
        <dbReference type="EMBL" id="OGY29157.1"/>
    </source>
</evidence>
<feature type="transmembrane region" description="Helical" evidence="1">
    <location>
        <begin position="20"/>
        <end position="36"/>
    </location>
</feature>
<gene>
    <name evidence="2" type="ORF">A3F35_03150</name>
</gene>
<protein>
    <submittedName>
        <fullName evidence="2">Uncharacterized protein</fullName>
    </submittedName>
</protein>
<evidence type="ECO:0000313" key="3">
    <source>
        <dbReference type="Proteomes" id="UP000178068"/>
    </source>
</evidence>
<keyword evidence="1" id="KW-1133">Transmembrane helix</keyword>
<keyword evidence="1" id="KW-0472">Membrane</keyword>
<evidence type="ECO:0000256" key="1">
    <source>
        <dbReference type="SAM" id="Phobius"/>
    </source>
</evidence>
<sequence length="65" mass="7643">MYEDSRYDSPLVRLKRVSPLAWGILLLVIAFLLTRVPFRFFKLLAILPLVVGGLFLYQAIWKNKY</sequence>
<keyword evidence="1" id="KW-0812">Transmembrane</keyword>
<reference evidence="2 3" key="1">
    <citation type="journal article" date="2016" name="Nat. Commun.">
        <title>Thousands of microbial genomes shed light on interconnected biogeochemical processes in an aquifer system.</title>
        <authorList>
            <person name="Anantharaman K."/>
            <person name="Brown C.T."/>
            <person name="Hug L.A."/>
            <person name="Sharon I."/>
            <person name="Castelle C.J."/>
            <person name="Probst A.J."/>
            <person name="Thomas B.C."/>
            <person name="Singh A."/>
            <person name="Wilkins M.J."/>
            <person name="Karaoz U."/>
            <person name="Brodie E.L."/>
            <person name="Williams K.H."/>
            <person name="Hubbard S.S."/>
            <person name="Banfield J.F."/>
        </authorList>
    </citation>
    <scope>NUCLEOTIDE SEQUENCE [LARGE SCALE GENOMIC DNA]</scope>
</reference>
<proteinExistence type="predicted"/>
<dbReference type="AlphaFoldDB" id="A0A1G1WPN4"/>
<dbReference type="Proteomes" id="UP000178068">
    <property type="component" value="Unassembled WGS sequence"/>
</dbReference>